<feature type="domain" description="WAP" evidence="1">
    <location>
        <begin position="110"/>
        <end position="160"/>
    </location>
</feature>
<feature type="domain" description="WAP" evidence="1">
    <location>
        <begin position="2"/>
        <end position="56"/>
    </location>
</feature>
<dbReference type="PROSITE" id="PS51390">
    <property type="entry name" value="WAP"/>
    <property type="match status" value="3"/>
</dbReference>
<dbReference type="InterPro" id="IPR050514">
    <property type="entry name" value="WAP_four-disulfide_core"/>
</dbReference>
<accession>A0A8B6CDN7</accession>
<dbReference type="Gene3D" id="4.10.75.10">
    <property type="entry name" value="Elafin-like"/>
    <property type="match status" value="3"/>
</dbReference>
<dbReference type="SUPFAM" id="SSF57256">
    <property type="entry name" value="Elafin-like"/>
    <property type="match status" value="3"/>
</dbReference>
<keyword evidence="3" id="KW-1185">Reference proteome</keyword>
<dbReference type="GO" id="GO:0005615">
    <property type="term" value="C:extracellular space"/>
    <property type="evidence" value="ECO:0007669"/>
    <property type="project" value="TreeGrafter"/>
</dbReference>
<dbReference type="SMART" id="SM00217">
    <property type="entry name" value="WAP"/>
    <property type="match status" value="3"/>
</dbReference>
<dbReference type="PANTHER" id="PTHR19441">
    <property type="entry name" value="WHEY ACDIC PROTEIN WAP"/>
    <property type="match status" value="1"/>
</dbReference>
<reference evidence="2" key="1">
    <citation type="submission" date="2018-11" db="EMBL/GenBank/DDBJ databases">
        <authorList>
            <person name="Alioto T."/>
            <person name="Alioto T."/>
        </authorList>
    </citation>
    <scope>NUCLEOTIDE SEQUENCE</scope>
</reference>
<protein>
    <recommendedName>
        <fullName evidence="1">WAP domain-containing protein</fullName>
    </recommendedName>
</protein>
<dbReference type="GO" id="GO:0004867">
    <property type="term" value="F:serine-type endopeptidase inhibitor activity"/>
    <property type="evidence" value="ECO:0007669"/>
    <property type="project" value="TreeGrafter"/>
</dbReference>
<dbReference type="InterPro" id="IPR008197">
    <property type="entry name" value="WAP_dom"/>
</dbReference>
<evidence type="ECO:0000259" key="1">
    <source>
        <dbReference type="PROSITE" id="PS51390"/>
    </source>
</evidence>
<dbReference type="InterPro" id="IPR036645">
    <property type="entry name" value="Elafin-like_sf"/>
</dbReference>
<dbReference type="AlphaFoldDB" id="A0A8B6CDN7"/>
<dbReference type="Pfam" id="PF00095">
    <property type="entry name" value="WAP"/>
    <property type="match status" value="3"/>
</dbReference>
<sequence length="217" mass="23250">TVKRKYGICPTFTDKPLSFCMVAFVISNCGGNDADCSGTKKCCPNICGSRQCKEPTTKPRPECPSTTSQNKAAACHTHQCSHDKECTQGKICCDVICGIGCTEPVKPNPPKPRPGVCPSFPNVKDPNSCVLDCDVDSDCTDRNKKCCDTPCGGRTCTKPSTGDRPGCPACSNSQSGPGCPVCIQYQQLCNSDNECNRDQLCCYNPSCGTSCKRIYAR</sequence>
<feature type="domain" description="WAP" evidence="1">
    <location>
        <begin position="57"/>
        <end position="105"/>
    </location>
</feature>
<evidence type="ECO:0000313" key="3">
    <source>
        <dbReference type="Proteomes" id="UP000596742"/>
    </source>
</evidence>
<name>A0A8B6CDN7_MYTGA</name>
<gene>
    <name evidence="2" type="ORF">MGAL_10B047315</name>
</gene>
<dbReference type="EMBL" id="UYJE01001586">
    <property type="protein sequence ID" value="VDI03352.1"/>
    <property type="molecule type" value="Genomic_DNA"/>
</dbReference>
<comment type="caution">
    <text evidence="2">The sequence shown here is derived from an EMBL/GenBank/DDBJ whole genome shotgun (WGS) entry which is preliminary data.</text>
</comment>
<proteinExistence type="predicted"/>
<dbReference type="Proteomes" id="UP000596742">
    <property type="component" value="Unassembled WGS sequence"/>
</dbReference>
<evidence type="ECO:0000313" key="2">
    <source>
        <dbReference type="EMBL" id="VDI03352.1"/>
    </source>
</evidence>
<dbReference type="PANTHER" id="PTHR19441:SF95">
    <property type="entry name" value="PERLWAPIN ISOFORM X1"/>
    <property type="match status" value="1"/>
</dbReference>
<organism evidence="2 3">
    <name type="scientific">Mytilus galloprovincialis</name>
    <name type="common">Mediterranean mussel</name>
    <dbReference type="NCBI Taxonomy" id="29158"/>
    <lineage>
        <taxon>Eukaryota</taxon>
        <taxon>Metazoa</taxon>
        <taxon>Spiralia</taxon>
        <taxon>Lophotrochozoa</taxon>
        <taxon>Mollusca</taxon>
        <taxon>Bivalvia</taxon>
        <taxon>Autobranchia</taxon>
        <taxon>Pteriomorphia</taxon>
        <taxon>Mytilida</taxon>
        <taxon>Mytiloidea</taxon>
        <taxon>Mytilidae</taxon>
        <taxon>Mytilinae</taxon>
        <taxon>Mytilus</taxon>
    </lineage>
</organism>
<feature type="non-terminal residue" evidence="2">
    <location>
        <position position="217"/>
    </location>
</feature>
<dbReference type="OrthoDB" id="6133310at2759"/>